<organism evidence="1">
    <name type="scientific">marine metagenome</name>
    <dbReference type="NCBI Taxonomy" id="408172"/>
    <lineage>
        <taxon>unclassified sequences</taxon>
        <taxon>metagenomes</taxon>
        <taxon>ecological metagenomes</taxon>
    </lineage>
</organism>
<reference evidence="1" key="1">
    <citation type="submission" date="2018-05" db="EMBL/GenBank/DDBJ databases">
        <authorList>
            <person name="Lanie J.A."/>
            <person name="Ng W.-L."/>
            <person name="Kazmierczak K.M."/>
            <person name="Andrzejewski T.M."/>
            <person name="Davidsen T.M."/>
            <person name="Wayne K.J."/>
            <person name="Tettelin H."/>
            <person name="Glass J.I."/>
            <person name="Rusch D."/>
            <person name="Podicherti R."/>
            <person name="Tsui H.-C.T."/>
            <person name="Winkler M.E."/>
        </authorList>
    </citation>
    <scope>NUCLEOTIDE SEQUENCE</scope>
</reference>
<name>A0A382IAI8_9ZZZZ</name>
<sequence>HALECVFVVCESESNMNRRETKKKASVIWVKPKVRDLGKAKDLIRDVNSLGPGDSQFELLAVS</sequence>
<feature type="non-terminal residue" evidence="1">
    <location>
        <position position="1"/>
    </location>
</feature>
<protein>
    <submittedName>
        <fullName evidence="1">Uncharacterized protein</fullName>
    </submittedName>
</protein>
<proteinExistence type="predicted"/>
<dbReference type="AlphaFoldDB" id="A0A382IAI8"/>
<evidence type="ECO:0000313" key="1">
    <source>
        <dbReference type="EMBL" id="SVB96365.1"/>
    </source>
</evidence>
<dbReference type="EMBL" id="UINC01066055">
    <property type="protein sequence ID" value="SVB96365.1"/>
    <property type="molecule type" value="Genomic_DNA"/>
</dbReference>
<gene>
    <name evidence="1" type="ORF">METZ01_LOCUS249219</name>
</gene>
<accession>A0A382IAI8</accession>